<name>A0A8J7FMP0_9CYAN</name>
<keyword evidence="2" id="KW-1003">Cell membrane</keyword>
<keyword evidence="6 8" id="KW-0472">Membrane</keyword>
<evidence type="ECO:0000256" key="7">
    <source>
        <dbReference type="ARBA" id="ARBA00024033"/>
    </source>
</evidence>
<evidence type="ECO:0000256" key="2">
    <source>
        <dbReference type="ARBA" id="ARBA00022475"/>
    </source>
</evidence>
<evidence type="ECO:0000256" key="8">
    <source>
        <dbReference type="SAM" id="Phobius"/>
    </source>
</evidence>
<feature type="transmembrane region" description="Helical" evidence="8">
    <location>
        <begin position="183"/>
        <end position="207"/>
    </location>
</feature>
<gene>
    <name evidence="9" type="ORF">IQ247_26620</name>
</gene>
<dbReference type="Pfam" id="PF09594">
    <property type="entry name" value="GT87"/>
    <property type="match status" value="1"/>
</dbReference>
<protein>
    <submittedName>
        <fullName evidence="9">DUF2029 domain-containing protein</fullName>
    </submittedName>
</protein>
<feature type="transmembrane region" description="Helical" evidence="8">
    <location>
        <begin position="159"/>
        <end position="177"/>
    </location>
</feature>
<comment type="caution">
    <text evidence="9">The sequence shown here is derived from an EMBL/GenBank/DDBJ whole genome shotgun (WGS) entry which is preliminary data.</text>
</comment>
<dbReference type="GO" id="GO:0016758">
    <property type="term" value="F:hexosyltransferase activity"/>
    <property type="evidence" value="ECO:0007669"/>
    <property type="project" value="InterPro"/>
</dbReference>
<dbReference type="RefSeq" id="WP_193924621.1">
    <property type="nucleotide sequence ID" value="NZ_JADEWL010000146.1"/>
</dbReference>
<feature type="transmembrane region" description="Helical" evidence="8">
    <location>
        <begin position="111"/>
        <end position="129"/>
    </location>
</feature>
<sequence>MNLKKIFSKQASSQGERVLSLISLLLLFISLIYLSLGFYDLLITENRAFDLFSRWQEQQYIYRGIYPYNAMKGSPNIIPEIGVIDSGGYPPWAFFTGFFLFPPISWELTRLYHVVLNILSLVILAVFAYQIGLPYGRHQALFSLTASLAISSHKSTLEMGNYAIIINALLIIMFWLIERNKNIWAGLIFGIAMVKPNISALYFFILIIQKRLQAILAFFLYIILGSINIWIITKLTPIYMLDKIFGQSKYFADKGYSGIHLFTALGFDPKQASLFLGIIGILVVTTIIYLCRNYSLLNLFAICCVIGRVFTYHRIYDNPMLIFLLLAIINITFENTNKLNVFFLILVSLTLWLPAIFIDFANLEFIQLIIWIIALGHLLIQGRRGYCK</sequence>
<dbReference type="InterPro" id="IPR018584">
    <property type="entry name" value="GT87"/>
</dbReference>
<keyword evidence="3" id="KW-0808">Transferase</keyword>
<keyword evidence="4 8" id="KW-0812">Transmembrane</keyword>
<proteinExistence type="inferred from homology"/>
<organism evidence="9 10">
    <name type="scientific">Plectonema cf. radiosum LEGE 06105</name>
    <dbReference type="NCBI Taxonomy" id="945769"/>
    <lineage>
        <taxon>Bacteria</taxon>
        <taxon>Bacillati</taxon>
        <taxon>Cyanobacteriota</taxon>
        <taxon>Cyanophyceae</taxon>
        <taxon>Oscillatoriophycideae</taxon>
        <taxon>Oscillatoriales</taxon>
        <taxon>Microcoleaceae</taxon>
        <taxon>Plectonema</taxon>
    </lineage>
</organism>
<feature type="transmembrane region" description="Helical" evidence="8">
    <location>
        <begin position="340"/>
        <end position="358"/>
    </location>
</feature>
<reference evidence="9" key="1">
    <citation type="submission" date="2020-10" db="EMBL/GenBank/DDBJ databases">
        <authorList>
            <person name="Castelo-Branco R."/>
            <person name="Eusebio N."/>
            <person name="Adriana R."/>
            <person name="Vieira A."/>
            <person name="Brugerolle De Fraissinette N."/>
            <person name="Rezende De Castro R."/>
            <person name="Schneider M.P."/>
            <person name="Vasconcelos V."/>
            <person name="Leao P.N."/>
        </authorList>
    </citation>
    <scope>NUCLEOTIDE SEQUENCE</scope>
    <source>
        <strain evidence="9">LEGE 06105</strain>
    </source>
</reference>
<dbReference type="EMBL" id="JADEWL010000146">
    <property type="protein sequence ID" value="MBE9216191.1"/>
    <property type="molecule type" value="Genomic_DNA"/>
</dbReference>
<feature type="transmembrane region" description="Helical" evidence="8">
    <location>
        <begin position="296"/>
        <end position="312"/>
    </location>
</feature>
<dbReference type="GO" id="GO:0005886">
    <property type="term" value="C:plasma membrane"/>
    <property type="evidence" value="ECO:0007669"/>
    <property type="project" value="UniProtKB-SubCell"/>
</dbReference>
<feature type="transmembrane region" description="Helical" evidence="8">
    <location>
        <begin position="272"/>
        <end position="291"/>
    </location>
</feature>
<feature type="transmembrane region" description="Helical" evidence="8">
    <location>
        <begin position="318"/>
        <end position="333"/>
    </location>
</feature>
<accession>A0A8J7FMP0</accession>
<evidence type="ECO:0000256" key="4">
    <source>
        <dbReference type="ARBA" id="ARBA00022692"/>
    </source>
</evidence>
<evidence type="ECO:0000256" key="1">
    <source>
        <dbReference type="ARBA" id="ARBA00004651"/>
    </source>
</evidence>
<comment type="subcellular location">
    <subcellularLocation>
        <location evidence="1">Cell membrane</location>
        <topology evidence="1">Multi-pass membrane protein</topology>
    </subcellularLocation>
</comment>
<feature type="transmembrane region" description="Helical" evidence="8">
    <location>
        <begin position="21"/>
        <end position="39"/>
    </location>
</feature>
<feature type="transmembrane region" description="Helical" evidence="8">
    <location>
        <begin position="364"/>
        <end position="380"/>
    </location>
</feature>
<evidence type="ECO:0000256" key="3">
    <source>
        <dbReference type="ARBA" id="ARBA00022679"/>
    </source>
</evidence>
<dbReference type="AlphaFoldDB" id="A0A8J7FMP0"/>
<evidence type="ECO:0000313" key="10">
    <source>
        <dbReference type="Proteomes" id="UP000620559"/>
    </source>
</evidence>
<evidence type="ECO:0000313" key="9">
    <source>
        <dbReference type="EMBL" id="MBE9216191.1"/>
    </source>
</evidence>
<comment type="similarity">
    <text evidence="7">Belongs to the glycosyltransferase 87 family.</text>
</comment>
<dbReference type="Proteomes" id="UP000620559">
    <property type="component" value="Unassembled WGS sequence"/>
</dbReference>
<evidence type="ECO:0000256" key="5">
    <source>
        <dbReference type="ARBA" id="ARBA00022989"/>
    </source>
</evidence>
<feature type="transmembrane region" description="Helical" evidence="8">
    <location>
        <begin position="214"/>
        <end position="233"/>
    </location>
</feature>
<keyword evidence="10" id="KW-1185">Reference proteome</keyword>
<evidence type="ECO:0000256" key="6">
    <source>
        <dbReference type="ARBA" id="ARBA00023136"/>
    </source>
</evidence>
<keyword evidence="5 8" id="KW-1133">Transmembrane helix</keyword>